<comment type="caution">
    <text evidence="1">The sequence shown here is derived from an EMBL/GenBank/DDBJ whole genome shotgun (WGS) entry which is preliminary data.</text>
</comment>
<gene>
    <name evidence="1" type="ORF">TCIL3000_0_36500</name>
</gene>
<dbReference type="AlphaFoldDB" id="F9W6J5"/>
<keyword evidence="2" id="KW-1185">Reference proteome</keyword>
<name>F9W6J5_TRYCI</name>
<reference evidence="2" key="1">
    <citation type="submission" date="2011-07" db="EMBL/GenBank/DDBJ databases">
        <title>Divergent evolution of antigenic variation in African trypanosomes.</title>
        <authorList>
            <person name="Jackson A.P."/>
            <person name="Berry A."/>
            <person name="Allison H.C."/>
            <person name="Burton P."/>
            <person name="Anderson J."/>
            <person name="Aslett M."/>
            <person name="Brown R."/>
            <person name="Corton N."/>
            <person name="Harris D."/>
            <person name="Hauser H."/>
            <person name="Gamble J."/>
            <person name="Gilderthorp R."/>
            <person name="McQuillan J."/>
            <person name="Quail M.A."/>
            <person name="Sanders M."/>
            <person name="Van Tonder A."/>
            <person name="Ginger M.L."/>
            <person name="Donelson J.E."/>
            <person name="Field M.C."/>
            <person name="Barry J.D."/>
            <person name="Berriman M."/>
            <person name="Hertz-Fowler C."/>
        </authorList>
    </citation>
    <scope>NUCLEOTIDE SEQUENCE [LARGE SCALE GENOMIC DNA]</scope>
    <source>
        <strain evidence="2">IL3000</strain>
    </source>
</reference>
<organism evidence="1 2">
    <name type="scientific">Trypanosoma congolense (strain IL3000)</name>
    <dbReference type="NCBI Taxonomy" id="1068625"/>
    <lineage>
        <taxon>Eukaryota</taxon>
        <taxon>Discoba</taxon>
        <taxon>Euglenozoa</taxon>
        <taxon>Kinetoplastea</taxon>
        <taxon>Metakinetoplastina</taxon>
        <taxon>Trypanosomatida</taxon>
        <taxon>Trypanosomatidae</taxon>
        <taxon>Trypanosoma</taxon>
        <taxon>Nannomonas</taxon>
    </lineage>
</organism>
<dbReference type="EMBL" id="CAEQ01000887">
    <property type="protein sequence ID" value="CCD12802.1"/>
    <property type="molecule type" value="Genomic_DNA"/>
</dbReference>
<evidence type="ECO:0000313" key="2">
    <source>
        <dbReference type="Proteomes" id="UP000000702"/>
    </source>
</evidence>
<sequence>MVPGDGQKSLSSLKELPIPRKCVIDVPESSSCVPLYLCNHISIKNVPNLLSIFFPLLDLFIKILVGRGGTCLESQQAKKQADLLSSRLACSTVSSKRAIATQRNTVSINK</sequence>
<dbReference type="Proteomes" id="UP000000702">
    <property type="component" value="Unassembled WGS sequence"/>
</dbReference>
<protein>
    <submittedName>
        <fullName evidence="1">Uncharacterized protein</fullName>
    </submittedName>
</protein>
<evidence type="ECO:0000313" key="1">
    <source>
        <dbReference type="EMBL" id="CCD12802.1"/>
    </source>
</evidence>
<accession>F9W6J5</accession>
<reference evidence="1 2" key="2">
    <citation type="journal article" date="2012" name="Proc. Natl. Acad. Sci. U.S.A.">
        <title>Antigenic diversity is generated by distinct evolutionary mechanisms in African trypanosome species.</title>
        <authorList>
            <person name="Jackson A.P."/>
            <person name="Berry A."/>
            <person name="Aslett M."/>
            <person name="Allison H.C."/>
            <person name="Burton P."/>
            <person name="Vavrova-Anderson J."/>
            <person name="Brown R."/>
            <person name="Browne H."/>
            <person name="Corton N."/>
            <person name="Hauser H."/>
            <person name="Gamble J."/>
            <person name="Gilderthorp R."/>
            <person name="Marcello L."/>
            <person name="McQuillan J."/>
            <person name="Otto T.D."/>
            <person name="Quail M.A."/>
            <person name="Sanders M.J."/>
            <person name="van Tonder A."/>
            <person name="Ginger M.L."/>
            <person name="Field M.C."/>
            <person name="Barry J.D."/>
            <person name="Hertz-Fowler C."/>
            <person name="Berriman M."/>
        </authorList>
    </citation>
    <scope>NUCLEOTIDE SEQUENCE [LARGE SCALE GENOMIC DNA]</scope>
    <source>
        <strain evidence="1 2">IL3000</strain>
    </source>
</reference>
<proteinExistence type="predicted"/>